<keyword evidence="4" id="KW-0732">Signal</keyword>
<dbReference type="PANTHER" id="PTHR30532">
    <property type="entry name" value="IRON III DICITRATE-BINDING PERIPLASMIC PROTEIN"/>
    <property type="match status" value="1"/>
</dbReference>
<dbReference type="Pfam" id="PF01497">
    <property type="entry name" value="Peripla_BP_2"/>
    <property type="match status" value="1"/>
</dbReference>
<dbReference type="Gene3D" id="3.40.50.1980">
    <property type="entry name" value="Nitrogenase molybdenum iron protein domain"/>
    <property type="match status" value="2"/>
</dbReference>
<comment type="similarity">
    <text evidence="2">Belongs to the bacterial solute-binding protein 8 family.</text>
</comment>
<feature type="coiled-coil region" evidence="5">
    <location>
        <begin position="184"/>
        <end position="218"/>
    </location>
</feature>
<dbReference type="InterPro" id="IPR002491">
    <property type="entry name" value="ABC_transptr_periplasmic_BD"/>
</dbReference>
<dbReference type="PROSITE" id="PS50983">
    <property type="entry name" value="FE_B12_PBP"/>
    <property type="match status" value="1"/>
</dbReference>
<name>A0ABM9BZ03_9BACL</name>
<feature type="compositionally biased region" description="Polar residues" evidence="6">
    <location>
        <begin position="43"/>
        <end position="55"/>
    </location>
</feature>
<evidence type="ECO:0000256" key="5">
    <source>
        <dbReference type="SAM" id="Coils"/>
    </source>
</evidence>
<dbReference type="PANTHER" id="PTHR30532:SF10">
    <property type="entry name" value="IRON-UPTAKE SYSTEM-BINDING PROTEIN"/>
    <property type="match status" value="1"/>
</dbReference>
<feature type="region of interest" description="Disordered" evidence="6">
    <location>
        <begin position="36"/>
        <end position="64"/>
    </location>
</feature>
<dbReference type="PROSITE" id="PS51257">
    <property type="entry name" value="PROKAR_LIPOPROTEIN"/>
    <property type="match status" value="1"/>
</dbReference>
<evidence type="ECO:0000259" key="7">
    <source>
        <dbReference type="PROSITE" id="PS50983"/>
    </source>
</evidence>
<keyword evidence="3" id="KW-0813">Transport</keyword>
<keyword evidence="5" id="KW-0175">Coiled coil</keyword>
<gene>
    <name evidence="8" type="primary">feuA</name>
    <name evidence="8" type="ORF">PAECIP111893_01188</name>
</gene>
<reference evidence="8" key="1">
    <citation type="submission" date="2022-01" db="EMBL/GenBank/DDBJ databases">
        <authorList>
            <person name="Criscuolo A."/>
        </authorList>
    </citation>
    <scope>NUCLEOTIDE SEQUENCE</scope>
    <source>
        <strain evidence="8">CIP111893</strain>
    </source>
</reference>
<dbReference type="SUPFAM" id="SSF53807">
    <property type="entry name" value="Helical backbone' metal receptor"/>
    <property type="match status" value="1"/>
</dbReference>
<evidence type="ECO:0000256" key="1">
    <source>
        <dbReference type="ARBA" id="ARBA00004196"/>
    </source>
</evidence>
<dbReference type="EMBL" id="CAKMMF010000005">
    <property type="protein sequence ID" value="CAH1198959.1"/>
    <property type="molecule type" value="Genomic_DNA"/>
</dbReference>
<evidence type="ECO:0000313" key="8">
    <source>
        <dbReference type="EMBL" id="CAH1198959.1"/>
    </source>
</evidence>
<comment type="subcellular location">
    <subcellularLocation>
        <location evidence="1">Cell envelope</location>
    </subcellularLocation>
</comment>
<comment type="caution">
    <text evidence="8">The sequence shown here is derived from an EMBL/GenBank/DDBJ whole genome shotgun (WGS) entry which is preliminary data.</text>
</comment>
<proteinExistence type="inferred from homology"/>
<protein>
    <submittedName>
        <fullName evidence="8">Iron-uptake system-binding protein</fullName>
    </submittedName>
</protein>
<accession>A0ABM9BZ03</accession>
<evidence type="ECO:0000256" key="2">
    <source>
        <dbReference type="ARBA" id="ARBA00008814"/>
    </source>
</evidence>
<feature type="domain" description="Fe/B12 periplasmic-binding" evidence="7">
    <location>
        <begin position="85"/>
        <end position="344"/>
    </location>
</feature>
<evidence type="ECO:0000313" key="9">
    <source>
        <dbReference type="Proteomes" id="UP000838686"/>
    </source>
</evidence>
<evidence type="ECO:0000256" key="6">
    <source>
        <dbReference type="SAM" id="MobiDB-lite"/>
    </source>
</evidence>
<evidence type="ECO:0000256" key="3">
    <source>
        <dbReference type="ARBA" id="ARBA00022448"/>
    </source>
</evidence>
<organism evidence="8 9">
    <name type="scientific">Paenibacillus plantiphilus</name>
    <dbReference type="NCBI Taxonomy" id="2905650"/>
    <lineage>
        <taxon>Bacteria</taxon>
        <taxon>Bacillati</taxon>
        <taxon>Bacillota</taxon>
        <taxon>Bacilli</taxon>
        <taxon>Bacillales</taxon>
        <taxon>Paenibacillaceae</taxon>
        <taxon>Paenibacillus</taxon>
    </lineage>
</organism>
<dbReference type="Proteomes" id="UP000838686">
    <property type="component" value="Unassembled WGS sequence"/>
</dbReference>
<evidence type="ECO:0000256" key="4">
    <source>
        <dbReference type="ARBA" id="ARBA00022729"/>
    </source>
</evidence>
<keyword evidence="9" id="KW-1185">Reference proteome</keyword>
<sequence length="344" mass="36880">MEGRFISIMKKSVLSLGVIVVLAMVLAACGGGNNEAAPASDKAAQNTGEANQSASEKPEEQAGAATKRITYLDQEYELPASTERIVITGAVEAMEDSIVLDVKPVGAVTFSGVFPPMFQSIADSAVSVGEKAEPNFETILSLKPDVILASTKFPAEVVEQLKKIAPTIAYSHIATNWEANLTLLGELSGKQEQAAQAIEQYKKDLDTAKLQLGEKMKDKKVIAARIRAGEIYLYPETVFFNPVLYGDLGISVPEEVKAAKAQEAISVEKFAEMNPDYLFLQFSPDENKDTPDALEALQSNPIMKNINALKNGAAFVNVVDPLAQGGTAHSKIEFLKAALSSLSK</sequence>
<dbReference type="InterPro" id="IPR051313">
    <property type="entry name" value="Bact_iron-sidero_bind"/>
</dbReference>